<evidence type="ECO:0000259" key="7">
    <source>
        <dbReference type="Pfam" id="PF01171"/>
    </source>
</evidence>
<evidence type="ECO:0000256" key="3">
    <source>
        <dbReference type="ARBA" id="ARBA00022741"/>
    </source>
</evidence>
<proteinExistence type="inferred from homology"/>
<accession>A0ABT7HMI7</accession>
<evidence type="ECO:0000256" key="6">
    <source>
        <dbReference type="HAMAP-Rule" id="MF_01161"/>
    </source>
</evidence>
<dbReference type="EMBL" id="JANURM010000001">
    <property type="protein sequence ID" value="MDL0088136.1"/>
    <property type="molecule type" value="Genomic_DNA"/>
</dbReference>
<reference evidence="8" key="1">
    <citation type="submission" date="2022-08" db="EMBL/GenBank/DDBJ databases">
        <authorList>
            <person name="Wang H."/>
        </authorList>
    </citation>
    <scope>NUCLEOTIDE SEQUENCE</scope>
    <source>
        <strain evidence="8">PS10</strain>
    </source>
</reference>
<dbReference type="SUPFAM" id="SSF52402">
    <property type="entry name" value="Adenine nucleotide alpha hydrolases-like"/>
    <property type="match status" value="1"/>
</dbReference>
<evidence type="ECO:0000313" key="9">
    <source>
        <dbReference type="Proteomes" id="UP001173801"/>
    </source>
</evidence>
<keyword evidence="3" id="KW-0547">Nucleotide-binding</keyword>
<comment type="catalytic activity">
    <reaction evidence="5 6">
        <text>cytidine(34) in tRNA(Ile2) + L-lysine + ATP = lysidine(34) in tRNA(Ile2) + AMP + diphosphate + H(+)</text>
        <dbReference type="Rhea" id="RHEA:43744"/>
        <dbReference type="Rhea" id="RHEA-COMP:10625"/>
        <dbReference type="Rhea" id="RHEA-COMP:10670"/>
        <dbReference type="ChEBI" id="CHEBI:15378"/>
        <dbReference type="ChEBI" id="CHEBI:30616"/>
        <dbReference type="ChEBI" id="CHEBI:32551"/>
        <dbReference type="ChEBI" id="CHEBI:33019"/>
        <dbReference type="ChEBI" id="CHEBI:82748"/>
        <dbReference type="ChEBI" id="CHEBI:83665"/>
        <dbReference type="ChEBI" id="CHEBI:456215"/>
        <dbReference type="EC" id="6.3.4.19"/>
    </reaction>
</comment>
<dbReference type="InterPro" id="IPR014729">
    <property type="entry name" value="Rossmann-like_a/b/a_fold"/>
</dbReference>
<feature type="domain" description="tRNA(Ile)-lysidine/2-thiocytidine synthase N-terminal" evidence="7">
    <location>
        <begin position="19"/>
        <end position="192"/>
    </location>
</feature>
<reference evidence="8" key="2">
    <citation type="journal article" date="2023" name="Microorganisms">
        <title>Isolation and Genomic Characteristics of Cat-Borne Campylobacter felis sp. nov. and Sheep-Borne Campylobacter ovis sp. nov.</title>
        <authorList>
            <person name="Wang H."/>
            <person name="Li Y."/>
            <person name="Gu Y."/>
            <person name="Zhou G."/>
            <person name="Chen X."/>
            <person name="Zhang X."/>
            <person name="Shao Z."/>
            <person name="Zhang J."/>
            <person name="Zhang M."/>
        </authorList>
    </citation>
    <scope>NUCLEOTIDE SEQUENCE</scope>
    <source>
        <strain evidence="8">PS10</strain>
    </source>
</reference>
<gene>
    <name evidence="6 8" type="primary">tilS</name>
    <name evidence="8" type="ORF">NYG85_01930</name>
</gene>
<comment type="caution">
    <text evidence="8">The sequence shown here is derived from an EMBL/GenBank/DDBJ whole genome shotgun (WGS) entry which is preliminary data.</text>
</comment>
<dbReference type="Pfam" id="PF01171">
    <property type="entry name" value="ATP_bind_3"/>
    <property type="match status" value="1"/>
</dbReference>
<keyword evidence="4" id="KW-0067">ATP-binding</keyword>
<evidence type="ECO:0000256" key="5">
    <source>
        <dbReference type="ARBA" id="ARBA00048539"/>
    </source>
</evidence>
<organism evidence="8 9">
    <name type="scientific">Campylobacter gastrosuis</name>
    <dbReference type="NCBI Taxonomy" id="2974576"/>
    <lineage>
        <taxon>Bacteria</taxon>
        <taxon>Pseudomonadati</taxon>
        <taxon>Campylobacterota</taxon>
        <taxon>Epsilonproteobacteria</taxon>
        <taxon>Campylobacterales</taxon>
        <taxon>Campylobacteraceae</taxon>
        <taxon>Campylobacter</taxon>
    </lineage>
</organism>
<evidence type="ECO:0000256" key="4">
    <source>
        <dbReference type="ARBA" id="ARBA00022840"/>
    </source>
</evidence>
<protein>
    <recommendedName>
        <fullName evidence="6">tRNA(Ile)-lysidine synthase</fullName>
        <ecNumber evidence="6">6.3.4.19</ecNumber>
    </recommendedName>
    <alternativeName>
        <fullName evidence="6">tRNA(Ile)-2-lysyl-cytidine synthase</fullName>
    </alternativeName>
    <alternativeName>
        <fullName evidence="6">tRNA(Ile)-lysidine synthetase</fullName>
    </alternativeName>
</protein>
<dbReference type="GO" id="GO:0032267">
    <property type="term" value="F:tRNA(Ile)-lysidine synthase activity"/>
    <property type="evidence" value="ECO:0007669"/>
    <property type="project" value="UniProtKB-EC"/>
</dbReference>
<keyword evidence="9" id="KW-1185">Reference proteome</keyword>
<evidence type="ECO:0000256" key="2">
    <source>
        <dbReference type="ARBA" id="ARBA00022694"/>
    </source>
</evidence>
<comment type="similarity">
    <text evidence="6">Belongs to the tRNA(Ile)-lysidine synthase family.</text>
</comment>
<dbReference type="EC" id="6.3.4.19" evidence="6"/>
<dbReference type="InterPro" id="IPR011063">
    <property type="entry name" value="TilS/TtcA_N"/>
</dbReference>
<dbReference type="InterPro" id="IPR012094">
    <property type="entry name" value="tRNA_Ile_lys_synt"/>
</dbReference>
<comment type="function">
    <text evidence="6">Ligates lysine onto the cytidine present at position 34 of the AUA codon-specific tRNA(Ile) that contains the anticodon CAU, in an ATP-dependent manner. Cytidine is converted to lysidine, thus changing the amino acid specificity of the tRNA from methionine to isoleucine.</text>
</comment>
<comment type="caution">
    <text evidence="6">Lacks conserved residue(s) required for the propagation of feature annotation.</text>
</comment>
<dbReference type="Proteomes" id="UP001173801">
    <property type="component" value="Unassembled WGS sequence"/>
</dbReference>
<name>A0ABT7HMI7_9BACT</name>
<dbReference type="PANTHER" id="PTHR43033:SF1">
    <property type="entry name" value="TRNA(ILE)-LYSIDINE SYNTHASE-RELATED"/>
    <property type="match status" value="1"/>
</dbReference>
<keyword evidence="6" id="KW-0963">Cytoplasm</keyword>
<dbReference type="NCBIfam" id="TIGR02432">
    <property type="entry name" value="lysidine_TilS_N"/>
    <property type="match status" value="1"/>
</dbReference>
<dbReference type="CDD" id="cd01992">
    <property type="entry name" value="TilS_N"/>
    <property type="match status" value="1"/>
</dbReference>
<dbReference type="RefSeq" id="WP_284936769.1">
    <property type="nucleotide sequence ID" value="NZ_JANURM010000001.1"/>
</dbReference>
<sequence>MCEIEISAQIIKLLKGGKNLLAFSHGVDSTALFYILDEFGINFDIAIVDYNLRDESKNEVKKAQKLALKFNKTCHTKSVFLGSSNFEKNARDERYAFFNELCKTHGYTNLILAHQLNDLFEWFLMQLSKGAGLSELVGMKECERRENFTLIRPLLGVSKDELLGFLNRRNLEYFVDETNLKTDYKRNFFRHEFSEPFLAKFKSGVKKSFEFLNEDARNLEPKIKRVKEQFYLIKNDKNALRGIDKVAKIFGILMSENQRKICLSDCVISGKMAVGVRDDLIFITPFVKTKMDKIFKERCRKRKIPNLSRPYLFYIDFKIIH</sequence>
<dbReference type="InterPro" id="IPR012795">
    <property type="entry name" value="tRNA_Ile_lys_synt_N"/>
</dbReference>
<comment type="subcellular location">
    <subcellularLocation>
        <location evidence="6">Cytoplasm</location>
    </subcellularLocation>
</comment>
<keyword evidence="1 6" id="KW-0436">Ligase</keyword>
<keyword evidence="2 6" id="KW-0819">tRNA processing</keyword>
<dbReference type="Gene3D" id="3.40.50.620">
    <property type="entry name" value="HUPs"/>
    <property type="match status" value="1"/>
</dbReference>
<dbReference type="PANTHER" id="PTHR43033">
    <property type="entry name" value="TRNA(ILE)-LYSIDINE SYNTHASE-RELATED"/>
    <property type="match status" value="1"/>
</dbReference>
<evidence type="ECO:0000313" key="8">
    <source>
        <dbReference type="EMBL" id="MDL0088136.1"/>
    </source>
</evidence>
<evidence type="ECO:0000256" key="1">
    <source>
        <dbReference type="ARBA" id="ARBA00022598"/>
    </source>
</evidence>
<dbReference type="HAMAP" id="MF_01161">
    <property type="entry name" value="tRNA_Ile_lys_synt"/>
    <property type="match status" value="1"/>
</dbReference>